<protein>
    <submittedName>
        <fullName evidence="4">ABC transporter substrate-binding protein</fullName>
    </submittedName>
</protein>
<evidence type="ECO:0000256" key="1">
    <source>
        <dbReference type="SAM" id="Phobius"/>
    </source>
</evidence>
<dbReference type="AlphaFoldDB" id="A0A3G9IHA5"/>
<dbReference type="PANTHER" id="PTHR33371">
    <property type="entry name" value="INTERMEMBRANE PHOSPHOLIPID TRANSPORT SYSTEM BINDING PROTEIN MLAD-RELATED"/>
    <property type="match status" value="1"/>
</dbReference>
<dbReference type="PANTHER" id="PTHR33371:SF4">
    <property type="entry name" value="INTERMEMBRANE PHOSPHOLIPID TRANSPORT SYSTEM BINDING PROTEIN MLAD"/>
    <property type="match status" value="1"/>
</dbReference>
<feature type="domain" description="Mammalian cell entry C-terminal" evidence="3">
    <location>
        <begin position="127"/>
        <end position="321"/>
    </location>
</feature>
<dbReference type="OrthoDB" id="4516955at2"/>
<reference evidence="4 5" key="1">
    <citation type="submission" date="2018-11" db="EMBL/GenBank/DDBJ databases">
        <title>Complete genome sequence of Nocardioides baekrokdamisoli strain KCTC 39748.</title>
        <authorList>
            <person name="Kang S.W."/>
            <person name="Lee K.C."/>
            <person name="Kim K.K."/>
            <person name="Kim J.S."/>
            <person name="Kim D.S."/>
            <person name="Ko S.H."/>
            <person name="Yang S.H."/>
            <person name="Shin Y.K."/>
            <person name="Lee J.S."/>
        </authorList>
    </citation>
    <scope>NUCLEOTIDE SEQUENCE [LARGE SCALE GENOMIC DNA]</scope>
    <source>
        <strain evidence="4 5">KCTC 39748</strain>
    </source>
</reference>
<dbReference type="Gene3D" id="1.20.5.300">
    <property type="match status" value="1"/>
</dbReference>
<dbReference type="InterPro" id="IPR052336">
    <property type="entry name" value="MlaD_Phospholipid_Transporter"/>
</dbReference>
<keyword evidence="1" id="KW-1133">Transmembrane helix</keyword>
<dbReference type="EMBL" id="AP019307">
    <property type="protein sequence ID" value="BBH18407.1"/>
    <property type="molecule type" value="Genomic_DNA"/>
</dbReference>
<keyword evidence="1" id="KW-0812">Transmembrane</keyword>
<keyword evidence="1" id="KW-0472">Membrane</keyword>
<dbReference type="GO" id="GO:0005576">
    <property type="term" value="C:extracellular region"/>
    <property type="evidence" value="ECO:0007669"/>
    <property type="project" value="TreeGrafter"/>
</dbReference>
<dbReference type="Pfam" id="PF11887">
    <property type="entry name" value="Mce4_CUP1"/>
    <property type="match status" value="1"/>
</dbReference>
<dbReference type="InterPro" id="IPR005693">
    <property type="entry name" value="Mce"/>
</dbReference>
<name>A0A3G9IHA5_9ACTN</name>
<evidence type="ECO:0000313" key="5">
    <source>
        <dbReference type="Proteomes" id="UP000271573"/>
    </source>
</evidence>
<proteinExistence type="predicted"/>
<dbReference type="InterPro" id="IPR003399">
    <property type="entry name" value="Mce/MlaD"/>
</dbReference>
<evidence type="ECO:0000259" key="2">
    <source>
        <dbReference type="Pfam" id="PF02470"/>
    </source>
</evidence>
<sequence length="402" mass="41574">MALDLARVRATTLRQRLIAAAVIVLLIIGAFWFTSGPKTRTVSAHFSQAISVYAGSSVDIMGITVGQVTAIVPEGATVRVDMTYDAKYHLPADVSASIVAPTLVADRFVQLTAAKGENWCWTCDSSSSVADSGDIPASRSHQPLEIDDVYKSLSQLSKTLGPSEANKTGALSELLNASAKALKGNGVLGNDMLRNLSGAVRVLGDNSPQLFSTVDGLSSLSTTLRNNDALVSTFLTRLAGVSTELGGESQNLQQALAAIADALGTVQSFVHDNRAALKGDIQQLTTTVKALGDQRKTLGQILQLAPLGLNNLTEAYDSVTGTEGIRLQLGPEGTDVGNLLCGVITSAGMPNPGTACDLLRALLPGGTNHGVNPSSTTSKSFPQAPSAGLAGILDPALKGLLG</sequence>
<accession>A0A3G9IHA5</accession>
<dbReference type="NCBIfam" id="TIGR00996">
    <property type="entry name" value="Mtu_fam_mce"/>
    <property type="match status" value="1"/>
</dbReference>
<dbReference type="Pfam" id="PF02470">
    <property type="entry name" value="MlaD"/>
    <property type="match status" value="1"/>
</dbReference>
<dbReference type="Proteomes" id="UP000271573">
    <property type="component" value="Chromosome"/>
</dbReference>
<evidence type="ECO:0000259" key="3">
    <source>
        <dbReference type="Pfam" id="PF11887"/>
    </source>
</evidence>
<dbReference type="RefSeq" id="WP_125569715.1">
    <property type="nucleotide sequence ID" value="NZ_AP019307.1"/>
</dbReference>
<organism evidence="4 5">
    <name type="scientific">Nocardioides baekrokdamisoli</name>
    <dbReference type="NCBI Taxonomy" id="1804624"/>
    <lineage>
        <taxon>Bacteria</taxon>
        <taxon>Bacillati</taxon>
        <taxon>Actinomycetota</taxon>
        <taxon>Actinomycetes</taxon>
        <taxon>Propionibacteriales</taxon>
        <taxon>Nocardioidaceae</taxon>
        <taxon>Nocardioides</taxon>
    </lineage>
</organism>
<feature type="transmembrane region" description="Helical" evidence="1">
    <location>
        <begin position="17"/>
        <end position="34"/>
    </location>
</feature>
<evidence type="ECO:0000313" key="4">
    <source>
        <dbReference type="EMBL" id="BBH18407.1"/>
    </source>
</evidence>
<dbReference type="InterPro" id="IPR024516">
    <property type="entry name" value="Mce_C"/>
</dbReference>
<feature type="domain" description="Mce/MlaD" evidence="2">
    <location>
        <begin position="39"/>
        <end position="113"/>
    </location>
</feature>
<gene>
    <name evidence="4" type="ORF">Back2_26940</name>
</gene>
<dbReference type="KEGG" id="nbe:Back2_26940"/>
<keyword evidence="5" id="KW-1185">Reference proteome</keyword>